<evidence type="ECO:0000313" key="1">
    <source>
        <dbReference type="EMBL" id="GEU41917.1"/>
    </source>
</evidence>
<proteinExistence type="predicted"/>
<accession>A0A6L2JZE6</accession>
<protein>
    <submittedName>
        <fullName evidence="1">Uncharacterized protein</fullName>
    </submittedName>
</protein>
<organism evidence="1">
    <name type="scientific">Tanacetum cinerariifolium</name>
    <name type="common">Dalmatian daisy</name>
    <name type="synonym">Chrysanthemum cinerariifolium</name>
    <dbReference type="NCBI Taxonomy" id="118510"/>
    <lineage>
        <taxon>Eukaryota</taxon>
        <taxon>Viridiplantae</taxon>
        <taxon>Streptophyta</taxon>
        <taxon>Embryophyta</taxon>
        <taxon>Tracheophyta</taxon>
        <taxon>Spermatophyta</taxon>
        <taxon>Magnoliopsida</taxon>
        <taxon>eudicotyledons</taxon>
        <taxon>Gunneridae</taxon>
        <taxon>Pentapetalae</taxon>
        <taxon>asterids</taxon>
        <taxon>campanulids</taxon>
        <taxon>Asterales</taxon>
        <taxon>Asteraceae</taxon>
        <taxon>Asteroideae</taxon>
        <taxon>Anthemideae</taxon>
        <taxon>Anthemidinae</taxon>
        <taxon>Tanacetum</taxon>
    </lineage>
</organism>
<comment type="caution">
    <text evidence="1">The sequence shown here is derived from an EMBL/GenBank/DDBJ whole genome shotgun (WGS) entry which is preliminary data.</text>
</comment>
<gene>
    <name evidence="1" type="ORF">Tci_013895</name>
</gene>
<reference evidence="1" key="1">
    <citation type="journal article" date="2019" name="Sci. Rep.">
        <title>Draft genome of Tanacetum cinerariifolium, the natural source of mosquito coil.</title>
        <authorList>
            <person name="Yamashiro T."/>
            <person name="Shiraishi A."/>
            <person name="Satake H."/>
            <person name="Nakayama K."/>
        </authorList>
    </citation>
    <scope>NUCLEOTIDE SEQUENCE</scope>
</reference>
<sequence length="171" mass="19050">MGEHLSPDCMFDFPMDKPKPHPAYDLFTPGPLPGYASNPNNNNNGWIEADVPLLEELRAEADELMVGLVVDEIAEPIVEMEEQDEEEVWEVNEEWLMAPVTPPLMSVVPLLSTYEVSDAEMTDGITIGEISPRVSVVEGHVQRDEAIVGLSQQVQTLQAVMQQRDVPIQQL</sequence>
<name>A0A6L2JZE6_TANCI</name>
<dbReference type="AlphaFoldDB" id="A0A6L2JZE6"/>
<dbReference type="EMBL" id="BKCJ010001500">
    <property type="protein sequence ID" value="GEU41917.1"/>
    <property type="molecule type" value="Genomic_DNA"/>
</dbReference>